<feature type="non-terminal residue" evidence="12">
    <location>
        <position position="1"/>
    </location>
</feature>
<evidence type="ECO:0000313" key="12">
    <source>
        <dbReference type="EMBL" id="CAE7174949.1"/>
    </source>
</evidence>
<keyword evidence="8 10" id="KW-0012">Acyltransferase</keyword>
<protein>
    <recommendedName>
        <fullName evidence="10">Palmitoyltransferase</fullName>
        <ecNumber evidence="10">2.3.1.225</ecNumber>
    </recommendedName>
</protein>
<feature type="non-terminal residue" evidence="12">
    <location>
        <position position="222"/>
    </location>
</feature>
<keyword evidence="6" id="KW-0564">Palmitate</keyword>
<evidence type="ECO:0000259" key="11">
    <source>
        <dbReference type="Pfam" id="PF01529"/>
    </source>
</evidence>
<evidence type="ECO:0000256" key="2">
    <source>
        <dbReference type="ARBA" id="ARBA00022679"/>
    </source>
</evidence>
<dbReference type="PROSITE" id="PS50216">
    <property type="entry name" value="DHHC"/>
    <property type="match status" value="1"/>
</dbReference>
<feature type="domain" description="Palmitoyltransferase DHHC" evidence="11">
    <location>
        <begin position="107"/>
        <end position="218"/>
    </location>
</feature>
<keyword evidence="3 10" id="KW-0812">Transmembrane</keyword>
<comment type="similarity">
    <text evidence="10">Belongs to the DHHC palmitoyltransferase family.</text>
</comment>
<dbReference type="EMBL" id="CAJNJA010003526">
    <property type="protein sequence ID" value="CAE7174949.1"/>
    <property type="molecule type" value="Genomic_DNA"/>
</dbReference>
<gene>
    <name evidence="12" type="primary">app</name>
    <name evidence="12" type="ORF">SNEC2469_LOCUS586</name>
</gene>
<keyword evidence="4 10" id="KW-1133">Transmembrane helix</keyword>
<comment type="caution">
    <text evidence="12">The sequence shown here is derived from an EMBL/GenBank/DDBJ whole genome shotgun (WGS) entry which is preliminary data.</text>
</comment>
<evidence type="ECO:0000256" key="7">
    <source>
        <dbReference type="ARBA" id="ARBA00023288"/>
    </source>
</evidence>
<name>A0A812IWL8_9DINO</name>
<keyword evidence="2 10" id="KW-0808">Transferase</keyword>
<dbReference type="GO" id="GO:0006612">
    <property type="term" value="P:protein targeting to membrane"/>
    <property type="evidence" value="ECO:0007669"/>
    <property type="project" value="TreeGrafter"/>
</dbReference>
<feature type="transmembrane region" description="Helical" evidence="10">
    <location>
        <begin position="199"/>
        <end position="221"/>
    </location>
</feature>
<dbReference type="InterPro" id="IPR039859">
    <property type="entry name" value="PFA4/ZDH16/20/ERF2-like"/>
</dbReference>
<dbReference type="EC" id="2.3.1.225" evidence="10"/>
<evidence type="ECO:0000256" key="9">
    <source>
        <dbReference type="ARBA" id="ARBA00048048"/>
    </source>
</evidence>
<comment type="domain">
    <text evidence="10">The DHHC domain is required for palmitoyltransferase activity.</text>
</comment>
<proteinExistence type="inferred from homology"/>
<dbReference type="OrthoDB" id="9909019at2759"/>
<dbReference type="Pfam" id="PF01529">
    <property type="entry name" value="DHHC"/>
    <property type="match status" value="1"/>
</dbReference>
<dbReference type="InterPro" id="IPR001594">
    <property type="entry name" value="Palmitoyltrfase_DHHC"/>
</dbReference>
<organism evidence="12 13">
    <name type="scientific">Symbiodinium necroappetens</name>
    <dbReference type="NCBI Taxonomy" id="1628268"/>
    <lineage>
        <taxon>Eukaryota</taxon>
        <taxon>Sar</taxon>
        <taxon>Alveolata</taxon>
        <taxon>Dinophyceae</taxon>
        <taxon>Suessiales</taxon>
        <taxon>Symbiodiniaceae</taxon>
        <taxon>Symbiodinium</taxon>
    </lineage>
</organism>
<comment type="subcellular location">
    <subcellularLocation>
        <location evidence="1">Endomembrane system</location>
        <topology evidence="1">Multi-pass membrane protein</topology>
    </subcellularLocation>
</comment>
<dbReference type="GO" id="GO:0005783">
    <property type="term" value="C:endoplasmic reticulum"/>
    <property type="evidence" value="ECO:0007669"/>
    <property type="project" value="TreeGrafter"/>
</dbReference>
<keyword evidence="7" id="KW-0449">Lipoprotein</keyword>
<feature type="transmembrane region" description="Helical" evidence="10">
    <location>
        <begin position="151"/>
        <end position="179"/>
    </location>
</feature>
<evidence type="ECO:0000256" key="3">
    <source>
        <dbReference type="ARBA" id="ARBA00022692"/>
    </source>
</evidence>
<keyword evidence="5 10" id="KW-0472">Membrane</keyword>
<evidence type="ECO:0000256" key="10">
    <source>
        <dbReference type="RuleBase" id="RU079119"/>
    </source>
</evidence>
<dbReference type="Proteomes" id="UP000601435">
    <property type="component" value="Unassembled WGS sequence"/>
</dbReference>
<evidence type="ECO:0000256" key="6">
    <source>
        <dbReference type="ARBA" id="ARBA00023139"/>
    </source>
</evidence>
<evidence type="ECO:0000256" key="5">
    <source>
        <dbReference type="ARBA" id="ARBA00023136"/>
    </source>
</evidence>
<evidence type="ECO:0000256" key="8">
    <source>
        <dbReference type="ARBA" id="ARBA00023315"/>
    </source>
</evidence>
<comment type="catalytic activity">
    <reaction evidence="9 10">
        <text>L-cysteinyl-[protein] + hexadecanoyl-CoA = S-hexadecanoyl-L-cysteinyl-[protein] + CoA</text>
        <dbReference type="Rhea" id="RHEA:36683"/>
        <dbReference type="Rhea" id="RHEA-COMP:10131"/>
        <dbReference type="Rhea" id="RHEA-COMP:11032"/>
        <dbReference type="ChEBI" id="CHEBI:29950"/>
        <dbReference type="ChEBI" id="CHEBI:57287"/>
        <dbReference type="ChEBI" id="CHEBI:57379"/>
        <dbReference type="ChEBI" id="CHEBI:74151"/>
        <dbReference type="EC" id="2.3.1.225"/>
    </reaction>
</comment>
<reference evidence="12" key="1">
    <citation type="submission" date="2021-02" db="EMBL/GenBank/DDBJ databases">
        <authorList>
            <person name="Dougan E. K."/>
            <person name="Rhodes N."/>
            <person name="Thang M."/>
            <person name="Chan C."/>
        </authorList>
    </citation>
    <scope>NUCLEOTIDE SEQUENCE</scope>
</reference>
<feature type="transmembrane region" description="Helical" evidence="10">
    <location>
        <begin position="31"/>
        <end position="52"/>
    </location>
</feature>
<dbReference type="GO" id="GO:0005794">
    <property type="term" value="C:Golgi apparatus"/>
    <property type="evidence" value="ECO:0007669"/>
    <property type="project" value="TreeGrafter"/>
</dbReference>
<dbReference type="AlphaFoldDB" id="A0A812IWL8"/>
<dbReference type="PANTHER" id="PTHR22883">
    <property type="entry name" value="ZINC FINGER DHHC DOMAIN CONTAINING PROTEIN"/>
    <property type="match status" value="1"/>
</dbReference>
<sequence length="222" mass="24497">GPAVCAWSFILVPCGIYTIFAERLWQEWFPVVPIAAALMFFVTTMLLCLTCCSDPGIIPRRKFILQAGMEKELTEMLGYEVLGKGQPTGQLDVDGSAMVPDELRRKGYKWCRTCQIVRPPRSSHCPDCDHCVMRYDHHCPFVNNCIGQRNYIFFVGFVSSVVCLAIVVLPGMVWCILTPVTTSGLPGQEEPNSDVVNTALMVAVISVASLAGLAFLSLIVFL</sequence>
<dbReference type="GO" id="GO:0019706">
    <property type="term" value="F:protein-cysteine S-palmitoyltransferase activity"/>
    <property type="evidence" value="ECO:0007669"/>
    <property type="project" value="UniProtKB-EC"/>
</dbReference>
<evidence type="ECO:0000256" key="1">
    <source>
        <dbReference type="ARBA" id="ARBA00004127"/>
    </source>
</evidence>
<keyword evidence="13" id="KW-1185">Reference proteome</keyword>
<evidence type="ECO:0000313" key="13">
    <source>
        <dbReference type="Proteomes" id="UP000601435"/>
    </source>
</evidence>
<dbReference type="PANTHER" id="PTHR22883:SF43">
    <property type="entry name" value="PALMITOYLTRANSFERASE APP"/>
    <property type="match status" value="1"/>
</dbReference>
<accession>A0A812IWL8</accession>
<evidence type="ECO:0000256" key="4">
    <source>
        <dbReference type="ARBA" id="ARBA00022989"/>
    </source>
</evidence>